<dbReference type="SUPFAM" id="SSF52540">
    <property type="entry name" value="P-loop containing nucleoside triphosphate hydrolases"/>
    <property type="match status" value="1"/>
</dbReference>
<proteinExistence type="predicted"/>
<gene>
    <name evidence="2" type="ORF">DXH78_05060</name>
</gene>
<feature type="domain" description="CobQ/CobB/MinD/ParA nucleotide binding" evidence="1">
    <location>
        <begin position="9"/>
        <end position="41"/>
    </location>
</feature>
<organism evidence="2 3">
    <name type="scientific">Undibacter mobilis</name>
    <dbReference type="NCBI Taxonomy" id="2292256"/>
    <lineage>
        <taxon>Bacteria</taxon>
        <taxon>Pseudomonadati</taxon>
        <taxon>Pseudomonadota</taxon>
        <taxon>Alphaproteobacteria</taxon>
        <taxon>Hyphomicrobiales</taxon>
        <taxon>Nitrobacteraceae</taxon>
        <taxon>Undibacter</taxon>
    </lineage>
</organism>
<dbReference type="EMBL" id="QRGO01000001">
    <property type="protein sequence ID" value="RDV04009.1"/>
    <property type="molecule type" value="Genomic_DNA"/>
</dbReference>
<dbReference type="Gene3D" id="3.40.50.300">
    <property type="entry name" value="P-loop containing nucleotide triphosphate hydrolases"/>
    <property type="match status" value="1"/>
</dbReference>
<keyword evidence="3" id="KW-1185">Reference proteome</keyword>
<accession>A0A371B8T0</accession>
<dbReference type="InterPro" id="IPR002586">
    <property type="entry name" value="CobQ/CobB/MinD/ParA_Nub-bd_dom"/>
</dbReference>
<protein>
    <recommendedName>
        <fullName evidence="1">CobQ/CobB/MinD/ParA nucleotide binding domain-containing protein</fullName>
    </recommendedName>
</protein>
<name>A0A371B8T0_9BRAD</name>
<dbReference type="AlphaFoldDB" id="A0A371B8T0"/>
<dbReference type="Pfam" id="PF01656">
    <property type="entry name" value="CbiA"/>
    <property type="match status" value="1"/>
</dbReference>
<comment type="caution">
    <text evidence="2">The sequence shown here is derived from an EMBL/GenBank/DDBJ whole genome shotgun (WGS) entry which is preliminary data.</text>
</comment>
<evidence type="ECO:0000259" key="1">
    <source>
        <dbReference type="Pfam" id="PF01656"/>
    </source>
</evidence>
<dbReference type="RefSeq" id="WP_115516035.1">
    <property type="nucleotide sequence ID" value="NZ_QRGO01000001.1"/>
</dbReference>
<reference evidence="3" key="1">
    <citation type="submission" date="2018-08" db="EMBL/GenBank/DDBJ databases">
        <authorList>
            <person name="Kim S.-J."/>
            <person name="Jung G.-Y."/>
        </authorList>
    </citation>
    <scope>NUCLEOTIDE SEQUENCE [LARGE SCALE GENOMIC DNA]</scope>
    <source>
        <strain evidence="3">GY_H</strain>
    </source>
</reference>
<dbReference type="InterPro" id="IPR027417">
    <property type="entry name" value="P-loop_NTPase"/>
</dbReference>
<evidence type="ECO:0000313" key="3">
    <source>
        <dbReference type="Proteomes" id="UP000263993"/>
    </source>
</evidence>
<sequence>MSRPAFVLIGADKGGVGKTTVTRTFVDYLAKNGLSVRAFDTEWPRGALKRFYPQLTDVVDVTQVHNQIKIFDEGERPSNEVTVIDVRAGLLSKMLETLQDVGFLEFANRGHFNLVVLHILGPTIGSLDEISDTGKALGNVNYILVKNFINDTKFFEWQPETYSRYFSALNGAKEIVIPKLNELACENVELAHVPYSQFIADRTADGEAADYSFVLRGYVRHWLTQVWSEYDRLHLADSLGLAAIRAAREEPQRRVEARR</sequence>
<dbReference type="Proteomes" id="UP000263993">
    <property type="component" value="Unassembled WGS sequence"/>
</dbReference>
<dbReference type="OrthoDB" id="7463826at2"/>
<evidence type="ECO:0000313" key="2">
    <source>
        <dbReference type="EMBL" id="RDV04009.1"/>
    </source>
</evidence>